<protein>
    <submittedName>
        <fullName evidence="10">Protein ALP1-like</fullName>
    </submittedName>
</protein>
<dbReference type="GO" id="GO:0016787">
    <property type="term" value="F:hydrolase activity"/>
    <property type="evidence" value="ECO:0007669"/>
    <property type="project" value="UniProtKB-KW"/>
</dbReference>
<dbReference type="AlphaFoldDB" id="A0A8B8AXF0"/>
<evidence type="ECO:0000259" key="8">
    <source>
        <dbReference type="Pfam" id="PF13359"/>
    </source>
</evidence>
<dbReference type="GeneID" id="111105093"/>
<name>A0A8B8AXF0_CRAVI</name>
<organism evidence="9 10">
    <name type="scientific">Crassostrea virginica</name>
    <name type="common">Eastern oyster</name>
    <dbReference type="NCBI Taxonomy" id="6565"/>
    <lineage>
        <taxon>Eukaryota</taxon>
        <taxon>Metazoa</taxon>
        <taxon>Spiralia</taxon>
        <taxon>Lophotrochozoa</taxon>
        <taxon>Mollusca</taxon>
        <taxon>Bivalvia</taxon>
        <taxon>Autobranchia</taxon>
        <taxon>Pteriomorphia</taxon>
        <taxon>Ostreida</taxon>
        <taxon>Ostreoidea</taxon>
        <taxon>Ostreidae</taxon>
        <taxon>Crassostrea</taxon>
    </lineage>
</organism>
<dbReference type="Pfam" id="PF13359">
    <property type="entry name" value="DDE_Tnp_4"/>
    <property type="match status" value="1"/>
</dbReference>
<dbReference type="PANTHER" id="PTHR22930">
    <property type="match status" value="1"/>
</dbReference>
<sequence length="432" mass="50192">MDTSGKSRRDYIVAMLRHQHNLIDLTLHMLRINRNRRHRRNQRTRRSWVREWIGRRRKFGIYDQLMVELRNEDQASFTNFLRMPPDMFDELLARVGPRISRKHTSYREPLEPGLKLSLTLRHLASGNKYSSMKFAWRVPHNTISVVVKLVCQAIIDEYMDEVLVCPITPEEWRAIADKFYGRWNFPHTCGALDGKHVACRCPPKSGSLYFNYKGFYSIILLALVDADYKFIWADVGGAGSASDAQIYNDSELKQCAEDGTLGLPDPEPLPNDTQNVPYYFVGDDAFSLRSTMMKPYSQRCLQNEERIFNYRLSRARRVSENAFGILANRFQVLLSTMQHEPSTVKLIVKTCLILHNLMRIRYPGLQNQQLDIDDNANRNFVPGAWRNGRNMEDTQRVTGFNTASKEGKKQRNLIKHWVNSTAGSVPWQDRMI</sequence>
<dbReference type="GO" id="GO:0005634">
    <property type="term" value="C:nucleus"/>
    <property type="evidence" value="ECO:0007669"/>
    <property type="project" value="UniProtKB-SubCell"/>
</dbReference>
<evidence type="ECO:0000256" key="6">
    <source>
        <dbReference type="ARBA" id="ARBA00022801"/>
    </source>
</evidence>
<dbReference type="GO" id="GO:0046872">
    <property type="term" value="F:metal ion binding"/>
    <property type="evidence" value="ECO:0007669"/>
    <property type="project" value="UniProtKB-KW"/>
</dbReference>
<keyword evidence="5" id="KW-0479">Metal-binding</keyword>
<keyword evidence="7" id="KW-0539">Nucleus</keyword>
<dbReference type="PANTHER" id="PTHR22930:SF198">
    <property type="entry name" value="DDE TNP4 DOMAIN-CONTAINING PROTEIN"/>
    <property type="match status" value="1"/>
</dbReference>
<evidence type="ECO:0000256" key="4">
    <source>
        <dbReference type="ARBA" id="ARBA00022722"/>
    </source>
</evidence>
<feature type="domain" description="DDE Tnp4" evidence="8">
    <location>
        <begin position="192"/>
        <end position="356"/>
    </location>
</feature>
<evidence type="ECO:0000256" key="2">
    <source>
        <dbReference type="ARBA" id="ARBA00004123"/>
    </source>
</evidence>
<proteinExistence type="inferred from homology"/>
<accession>A0A8B8AXF0</accession>
<dbReference type="InterPro" id="IPR045249">
    <property type="entry name" value="HARBI1-like"/>
</dbReference>
<evidence type="ECO:0000256" key="5">
    <source>
        <dbReference type="ARBA" id="ARBA00022723"/>
    </source>
</evidence>
<evidence type="ECO:0000313" key="10">
    <source>
        <dbReference type="RefSeq" id="XP_022294974.1"/>
    </source>
</evidence>
<dbReference type="RefSeq" id="XP_022294974.1">
    <property type="nucleotide sequence ID" value="XM_022439266.1"/>
</dbReference>
<evidence type="ECO:0000256" key="1">
    <source>
        <dbReference type="ARBA" id="ARBA00001968"/>
    </source>
</evidence>
<keyword evidence="4" id="KW-0540">Nuclease</keyword>
<dbReference type="InterPro" id="IPR027806">
    <property type="entry name" value="HARBI1_dom"/>
</dbReference>
<dbReference type="OrthoDB" id="6123354at2759"/>
<evidence type="ECO:0000313" key="9">
    <source>
        <dbReference type="Proteomes" id="UP000694844"/>
    </source>
</evidence>
<keyword evidence="6" id="KW-0378">Hydrolase</keyword>
<dbReference type="KEGG" id="cvn:111105093"/>
<reference evidence="10" key="1">
    <citation type="submission" date="2025-08" db="UniProtKB">
        <authorList>
            <consortium name="RefSeq"/>
        </authorList>
    </citation>
    <scope>IDENTIFICATION</scope>
    <source>
        <tissue evidence="10">Whole sample</tissue>
    </source>
</reference>
<dbReference type="GO" id="GO:0004518">
    <property type="term" value="F:nuclease activity"/>
    <property type="evidence" value="ECO:0007669"/>
    <property type="project" value="UniProtKB-KW"/>
</dbReference>
<evidence type="ECO:0000256" key="7">
    <source>
        <dbReference type="ARBA" id="ARBA00023242"/>
    </source>
</evidence>
<evidence type="ECO:0000256" key="3">
    <source>
        <dbReference type="ARBA" id="ARBA00006958"/>
    </source>
</evidence>
<dbReference type="Proteomes" id="UP000694844">
    <property type="component" value="Chromosome 7"/>
</dbReference>
<comment type="subcellular location">
    <subcellularLocation>
        <location evidence="2">Nucleus</location>
    </subcellularLocation>
</comment>
<keyword evidence="9" id="KW-1185">Reference proteome</keyword>
<comment type="similarity">
    <text evidence="3">Belongs to the HARBI1 family.</text>
</comment>
<gene>
    <name evidence="10" type="primary">LOC111105093</name>
</gene>
<comment type="cofactor">
    <cofactor evidence="1">
        <name>a divalent metal cation</name>
        <dbReference type="ChEBI" id="CHEBI:60240"/>
    </cofactor>
</comment>